<keyword evidence="2" id="KW-1185">Reference proteome</keyword>
<gene>
    <name evidence="1" type="ORF">QFC21_000309</name>
</gene>
<evidence type="ECO:0000313" key="2">
    <source>
        <dbReference type="Proteomes" id="UP001227268"/>
    </source>
</evidence>
<comment type="caution">
    <text evidence="1">The sequence shown here is derived from an EMBL/GenBank/DDBJ whole genome shotgun (WGS) entry which is preliminary data.</text>
</comment>
<dbReference type="EMBL" id="JASBWT010000001">
    <property type="protein sequence ID" value="KAJ9108986.1"/>
    <property type="molecule type" value="Genomic_DNA"/>
</dbReference>
<evidence type="ECO:0000313" key="1">
    <source>
        <dbReference type="EMBL" id="KAJ9108986.1"/>
    </source>
</evidence>
<sequence length="1042" mass="116740">MAASIASDNRPPYFHPASPANNSALQHCSTTEIQLASTSMTGIDGCMDDAESHSMNSRSSIFPALFNNTSMSMLDKEDGAGSLIEYVNTVDSHSYPALNATSNTEDKERSQNINDRQEHVASAARVRAFGLAKRLSGRSRTDSLETSHTSDSNSATRNSSRKDTDTTATMFTPASVPVRKTAGITTTFSVASPLPDMQMQSMATPSQPLITSTPLSKHLIAARSIMKEPNTPGSGQSVRFFSRDVYQTSSVADFESTQLDTRSSKDSPAGVIPLSNLDTPESILAPSRTSLSRENSTRRSIAMVQEPSYRYNESITSGNISETPPLAPIVAPDDSRITRRTASEGAYLQGNVHHNDRSENIDGTRQSDVFGDALAVVPQSSMPTFFPSSSQSAPSISVSPRSLDRSNSFRDASARSILGNSTQANVTVYPPGAYNRKLDIKGMRSSSPAAIQSTSNEPTAGVRSESTTTAPLREIIVLDDSSDFSASCANSTHINEQRKIDETVYLTPESSWRKSTTRVHSKASREADTPHDLSHSQASEEEVIEDVFSAHRRELAAIRKDRDGWKHLCTSLMEVTEASFSTGTPSGTVNSHPKAETITKSGYVQCDAQEPLETYSTITRSISTNSEKRRTDSSLDAAGVQLRDDLRDMQIRLESKQKECDQERSRADKGETQVEAMRGALVQMRQENDVLVRDTRDIDVKLELHARERESRVRQQLAEQMNDISSAFKTAQERNEQLLLITKQQQDGIEDLKLDLEARQRDLDRHRHLAHEVELQIERQSKLLQELGSEKEHVQTLQDALEDRRETIRHLELQLEEEKQARTQVTTQDEVQSLQEILAKEVQRNNDLSSFIQDKEKVIQDLKEDIEAQHLRQEKDLAARDQRIRELESAYNEQVKENRDQYLQLEEAIEEREAKYAERLGELEVISDGQEHEIQRLQARIEELQSESRNGFANVEDLRRTENELQERGEDIQRLSRGLAERTQKIKQYEAALVDLKRKAADDVFESTKRERRIEKLLDDREMLNIAVEQLQIQIQLVSSST</sequence>
<protein>
    <submittedName>
        <fullName evidence="1">Uncharacterized protein</fullName>
    </submittedName>
</protein>
<name>A0ACC2WDN8_9TREE</name>
<reference evidence="1" key="1">
    <citation type="submission" date="2023-04" db="EMBL/GenBank/DDBJ databases">
        <title>Draft Genome sequencing of Naganishia species isolated from polar environments using Oxford Nanopore Technology.</title>
        <authorList>
            <person name="Leo P."/>
            <person name="Venkateswaran K."/>
        </authorList>
    </citation>
    <scope>NUCLEOTIDE SEQUENCE</scope>
    <source>
        <strain evidence="1">MNA-CCFEE 5423</strain>
    </source>
</reference>
<proteinExistence type="predicted"/>
<dbReference type="Proteomes" id="UP001227268">
    <property type="component" value="Unassembled WGS sequence"/>
</dbReference>
<organism evidence="1 2">
    <name type="scientific">Naganishia friedmannii</name>
    <dbReference type="NCBI Taxonomy" id="89922"/>
    <lineage>
        <taxon>Eukaryota</taxon>
        <taxon>Fungi</taxon>
        <taxon>Dikarya</taxon>
        <taxon>Basidiomycota</taxon>
        <taxon>Agaricomycotina</taxon>
        <taxon>Tremellomycetes</taxon>
        <taxon>Filobasidiales</taxon>
        <taxon>Filobasidiaceae</taxon>
        <taxon>Naganishia</taxon>
    </lineage>
</organism>
<accession>A0ACC2WDN8</accession>